<organism evidence="6 7">
    <name type="scientific">Uliginosibacterium paludis</name>
    <dbReference type="NCBI Taxonomy" id="1615952"/>
    <lineage>
        <taxon>Bacteria</taxon>
        <taxon>Pseudomonadati</taxon>
        <taxon>Pseudomonadota</taxon>
        <taxon>Betaproteobacteria</taxon>
        <taxon>Rhodocyclales</taxon>
        <taxon>Zoogloeaceae</taxon>
        <taxon>Uliginosibacterium</taxon>
    </lineage>
</organism>
<keyword evidence="2 5" id="KW-0812">Transmembrane</keyword>
<comment type="subcellular location">
    <subcellularLocation>
        <location evidence="1">Membrane</location>
        <topology evidence="1">Multi-pass membrane protein</topology>
    </subcellularLocation>
</comment>
<evidence type="ECO:0000256" key="5">
    <source>
        <dbReference type="SAM" id="Phobius"/>
    </source>
</evidence>
<dbReference type="NCBIfam" id="NF037968">
    <property type="entry name" value="SemiSWEET_2"/>
    <property type="match status" value="1"/>
</dbReference>
<evidence type="ECO:0000256" key="3">
    <source>
        <dbReference type="ARBA" id="ARBA00022989"/>
    </source>
</evidence>
<feature type="transmembrane region" description="Helical" evidence="5">
    <location>
        <begin position="64"/>
        <end position="83"/>
    </location>
</feature>
<evidence type="ECO:0000313" key="6">
    <source>
        <dbReference type="EMBL" id="MET1491275.1"/>
    </source>
</evidence>
<reference evidence="6 7" key="1">
    <citation type="submission" date="2024-07" db="EMBL/GenBank/DDBJ databases">
        <title>Uliginosibacterium paludis KCTC:42655.</title>
        <authorList>
            <person name="Kim M.K."/>
        </authorList>
    </citation>
    <scope>NUCLEOTIDE SEQUENCE [LARGE SCALE GENOMIC DNA]</scope>
    <source>
        <strain evidence="6 7">KCTC 42655</strain>
    </source>
</reference>
<feature type="transmembrane region" description="Helical" evidence="5">
    <location>
        <begin position="39"/>
        <end position="58"/>
    </location>
</feature>
<dbReference type="Pfam" id="PF04193">
    <property type="entry name" value="PQ-loop"/>
    <property type="match status" value="1"/>
</dbReference>
<dbReference type="InterPro" id="IPR047662">
    <property type="entry name" value="SemiSWEET"/>
</dbReference>
<feature type="transmembrane region" description="Helical" evidence="5">
    <location>
        <begin position="6"/>
        <end position="27"/>
    </location>
</feature>
<keyword evidence="3 5" id="KW-1133">Transmembrane helix</keyword>
<evidence type="ECO:0000313" key="7">
    <source>
        <dbReference type="Proteomes" id="UP001548590"/>
    </source>
</evidence>
<keyword evidence="4 5" id="KW-0472">Membrane</keyword>
<dbReference type="Gene3D" id="1.20.1280.290">
    <property type="match status" value="1"/>
</dbReference>
<comment type="caution">
    <text evidence="6">The sequence shown here is derived from an EMBL/GenBank/DDBJ whole genome shotgun (WGS) entry which is preliminary data.</text>
</comment>
<dbReference type="InterPro" id="IPR006603">
    <property type="entry name" value="PQ-loop_rpt"/>
</dbReference>
<dbReference type="Proteomes" id="UP001548590">
    <property type="component" value="Unassembled WGS sequence"/>
</dbReference>
<evidence type="ECO:0000256" key="2">
    <source>
        <dbReference type="ARBA" id="ARBA00022692"/>
    </source>
</evidence>
<name>A0ABV2CTP1_9RHOO</name>
<evidence type="ECO:0000256" key="4">
    <source>
        <dbReference type="ARBA" id="ARBA00023136"/>
    </source>
</evidence>
<evidence type="ECO:0000256" key="1">
    <source>
        <dbReference type="ARBA" id="ARBA00004141"/>
    </source>
</evidence>
<keyword evidence="7" id="KW-1185">Reference proteome</keyword>
<accession>A0ABV2CTP1</accession>
<protein>
    <submittedName>
        <fullName evidence="6">SemiSWEET transporter</fullName>
    </submittedName>
</protein>
<proteinExistence type="predicted"/>
<dbReference type="EMBL" id="JBEWLZ010000010">
    <property type="protein sequence ID" value="MET1491275.1"/>
    <property type="molecule type" value="Genomic_DNA"/>
</dbReference>
<dbReference type="RefSeq" id="WP_345930302.1">
    <property type="nucleotide sequence ID" value="NZ_JBDIVF010000016.1"/>
</dbReference>
<sequence>MSIPLVELLGYFAACLTTISFLPQALLIWKRRSAEGVSLGMYSVFVSGIGCWLIYGFFISSWPLVASNTVTFLLSGMILVMKLRFG</sequence>
<gene>
    <name evidence="6" type="ORF">ABVT11_15655</name>
</gene>